<organism evidence="5 6">
    <name type="scientific">Parendozoicomonas callyspongiae</name>
    <dbReference type="NCBI Taxonomy" id="2942213"/>
    <lineage>
        <taxon>Bacteria</taxon>
        <taxon>Pseudomonadati</taxon>
        <taxon>Pseudomonadota</taxon>
        <taxon>Gammaproteobacteria</taxon>
        <taxon>Oceanospirillales</taxon>
        <taxon>Endozoicomonadaceae</taxon>
        <taxon>Parendozoicomonas</taxon>
    </lineage>
</organism>
<dbReference type="PANTHER" id="PTHR40055:SF1">
    <property type="entry name" value="TRANSCRIPTIONAL REGULATOR YGIV-RELATED"/>
    <property type="match status" value="1"/>
</dbReference>
<keyword evidence="6" id="KW-1185">Reference proteome</keyword>
<sequence length="281" mass="32337">MAGNRHIEQMQSVLACIEQNLDSDINIAQLASIACYSEYHFHRVFRAFIGESVYAYRKRLLLERAVVHLRYGEKTVTDIALDCGYDSSSAFNKAFRNQFNCTPSEVRSRRLSLPPTPLPMLKENQNMKARIVEIDDIAVISARETGQYSDAASRAWQRLMSFAYGNRLMNKDIRSFGISHDDPTVTSPEQLRYDACLDIDSGDLDIGDLQKQTIPGGRYARFTHKGPYEQMTESFSAFFTQWLPESGKKLRDQPCFMEHMNRDPRRTKPENLRTEVYIPIK</sequence>
<evidence type="ECO:0000313" key="5">
    <source>
        <dbReference type="EMBL" id="MCL6269669.1"/>
    </source>
</evidence>
<feature type="domain" description="HTH araC/xylS-type" evidence="4">
    <location>
        <begin position="11"/>
        <end position="109"/>
    </location>
</feature>
<keyword evidence="2" id="KW-0238">DNA-binding</keyword>
<name>A0ABT0PE73_9GAMM</name>
<evidence type="ECO:0000313" key="6">
    <source>
        <dbReference type="Proteomes" id="UP001203338"/>
    </source>
</evidence>
<dbReference type="Gene3D" id="3.20.80.10">
    <property type="entry name" value="Regulatory factor, effector binding domain"/>
    <property type="match status" value="1"/>
</dbReference>
<keyword evidence="1" id="KW-0805">Transcription regulation</keyword>
<evidence type="ECO:0000259" key="4">
    <source>
        <dbReference type="PROSITE" id="PS01124"/>
    </source>
</evidence>
<dbReference type="Proteomes" id="UP001203338">
    <property type="component" value="Unassembled WGS sequence"/>
</dbReference>
<evidence type="ECO:0000256" key="1">
    <source>
        <dbReference type="ARBA" id="ARBA00023015"/>
    </source>
</evidence>
<dbReference type="RefSeq" id="WP_249698734.1">
    <property type="nucleotide sequence ID" value="NZ_JAMFLX010000007.1"/>
</dbReference>
<dbReference type="PRINTS" id="PR00032">
    <property type="entry name" value="HTHARAC"/>
</dbReference>
<dbReference type="Pfam" id="PF12833">
    <property type="entry name" value="HTH_18"/>
    <property type="match status" value="1"/>
</dbReference>
<dbReference type="PROSITE" id="PS01124">
    <property type="entry name" value="HTH_ARAC_FAMILY_2"/>
    <property type="match status" value="1"/>
</dbReference>
<dbReference type="InterPro" id="IPR018060">
    <property type="entry name" value="HTH_AraC"/>
</dbReference>
<dbReference type="InterPro" id="IPR009057">
    <property type="entry name" value="Homeodomain-like_sf"/>
</dbReference>
<dbReference type="PROSITE" id="PS51257">
    <property type="entry name" value="PROKAR_LIPOPROTEIN"/>
    <property type="match status" value="1"/>
</dbReference>
<dbReference type="Pfam" id="PF06445">
    <property type="entry name" value="GyrI-like"/>
    <property type="match status" value="1"/>
</dbReference>
<protein>
    <submittedName>
        <fullName evidence="5">AraC family transcriptional regulator</fullName>
    </submittedName>
</protein>
<evidence type="ECO:0000256" key="2">
    <source>
        <dbReference type="ARBA" id="ARBA00023125"/>
    </source>
</evidence>
<dbReference type="InterPro" id="IPR029442">
    <property type="entry name" value="GyrI-like"/>
</dbReference>
<reference evidence="5 6" key="1">
    <citation type="submission" date="2022-05" db="EMBL/GenBank/DDBJ databases">
        <authorList>
            <person name="Park J.-S."/>
        </authorList>
    </citation>
    <scope>NUCLEOTIDE SEQUENCE [LARGE SCALE GENOMIC DNA]</scope>
    <source>
        <strain evidence="5 6">2012CJ34-2</strain>
    </source>
</reference>
<gene>
    <name evidence="5" type="ORF">M3P05_06920</name>
</gene>
<dbReference type="PANTHER" id="PTHR40055">
    <property type="entry name" value="TRANSCRIPTIONAL REGULATOR YGIV-RELATED"/>
    <property type="match status" value="1"/>
</dbReference>
<dbReference type="SUPFAM" id="SSF46689">
    <property type="entry name" value="Homeodomain-like"/>
    <property type="match status" value="2"/>
</dbReference>
<dbReference type="InterPro" id="IPR050908">
    <property type="entry name" value="SmbC-like"/>
</dbReference>
<dbReference type="SMART" id="SM00871">
    <property type="entry name" value="AraC_E_bind"/>
    <property type="match status" value="1"/>
</dbReference>
<accession>A0ABT0PE73</accession>
<dbReference type="EMBL" id="JAMFLX010000007">
    <property type="protein sequence ID" value="MCL6269669.1"/>
    <property type="molecule type" value="Genomic_DNA"/>
</dbReference>
<dbReference type="SUPFAM" id="SSF55136">
    <property type="entry name" value="Probable bacterial effector-binding domain"/>
    <property type="match status" value="1"/>
</dbReference>
<dbReference type="InterPro" id="IPR010499">
    <property type="entry name" value="AraC_E-bd"/>
</dbReference>
<proteinExistence type="predicted"/>
<dbReference type="Gene3D" id="1.10.10.60">
    <property type="entry name" value="Homeodomain-like"/>
    <property type="match status" value="2"/>
</dbReference>
<keyword evidence="3" id="KW-0804">Transcription</keyword>
<dbReference type="InterPro" id="IPR020449">
    <property type="entry name" value="Tscrpt_reg_AraC-type_HTH"/>
</dbReference>
<dbReference type="SMART" id="SM00342">
    <property type="entry name" value="HTH_ARAC"/>
    <property type="match status" value="1"/>
</dbReference>
<dbReference type="InterPro" id="IPR011256">
    <property type="entry name" value="Reg_factor_effector_dom_sf"/>
</dbReference>
<comment type="caution">
    <text evidence="5">The sequence shown here is derived from an EMBL/GenBank/DDBJ whole genome shotgun (WGS) entry which is preliminary data.</text>
</comment>
<evidence type="ECO:0000256" key="3">
    <source>
        <dbReference type="ARBA" id="ARBA00023163"/>
    </source>
</evidence>